<dbReference type="Proteomes" id="UP000182360">
    <property type="component" value="Unassembled WGS sequence"/>
</dbReference>
<dbReference type="OrthoDB" id="9811611at2"/>
<evidence type="ECO:0000256" key="1">
    <source>
        <dbReference type="ARBA" id="ARBA00010923"/>
    </source>
</evidence>
<evidence type="ECO:0000313" key="6">
    <source>
        <dbReference type="EMBL" id="SEP84999.1"/>
    </source>
</evidence>
<proteinExistence type="inferred from homology"/>
<evidence type="ECO:0000256" key="3">
    <source>
        <dbReference type="ARBA" id="ARBA00023125"/>
    </source>
</evidence>
<dbReference type="InterPro" id="IPR000055">
    <property type="entry name" value="Restrct_endonuc_typeI_TRD"/>
</dbReference>
<organism evidence="6 7">
    <name type="scientific">Treponema bryantii</name>
    <dbReference type="NCBI Taxonomy" id="163"/>
    <lineage>
        <taxon>Bacteria</taxon>
        <taxon>Pseudomonadati</taxon>
        <taxon>Spirochaetota</taxon>
        <taxon>Spirochaetia</taxon>
        <taxon>Spirochaetales</taxon>
        <taxon>Treponemataceae</taxon>
        <taxon>Treponema</taxon>
    </lineage>
</organism>
<evidence type="ECO:0000313" key="7">
    <source>
        <dbReference type="Proteomes" id="UP000182360"/>
    </source>
</evidence>
<evidence type="ECO:0000256" key="4">
    <source>
        <dbReference type="SAM" id="Coils"/>
    </source>
</evidence>
<name>A0A1H9B813_9SPIR</name>
<keyword evidence="7" id="KW-1185">Reference proteome</keyword>
<evidence type="ECO:0000259" key="5">
    <source>
        <dbReference type="Pfam" id="PF01420"/>
    </source>
</evidence>
<dbReference type="InterPro" id="IPR052021">
    <property type="entry name" value="Type-I_RS_S_subunit"/>
</dbReference>
<feature type="coiled-coil region" evidence="4">
    <location>
        <begin position="139"/>
        <end position="166"/>
    </location>
</feature>
<dbReference type="Gene3D" id="3.90.220.20">
    <property type="entry name" value="DNA methylase specificity domains"/>
    <property type="match status" value="2"/>
</dbReference>
<keyword evidence="2" id="KW-0680">Restriction system</keyword>
<dbReference type="GO" id="GO:0003677">
    <property type="term" value="F:DNA binding"/>
    <property type="evidence" value="ECO:0007669"/>
    <property type="project" value="UniProtKB-KW"/>
</dbReference>
<dbReference type="AlphaFoldDB" id="A0A1H9B813"/>
<dbReference type="RefSeq" id="WP_074640748.1">
    <property type="nucleotide sequence ID" value="NZ_FOFU01000001.1"/>
</dbReference>
<dbReference type="PANTHER" id="PTHR30408">
    <property type="entry name" value="TYPE-1 RESTRICTION ENZYME ECOKI SPECIFICITY PROTEIN"/>
    <property type="match status" value="1"/>
</dbReference>
<dbReference type="EMBL" id="FOFU01000001">
    <property type="protein sequence ID" value="SEP84999.1"/>
    <property type="molecule type" value="Genomic_DNA"/>
</dbReference>
<protein>
    <submittedName>
        <fullName evidence="6">Type I restriction enzyme, S subunit</fullName>
    </submittedName>
</protein>
<dbReference type="GO" id="GO:0009307">
    <property type="term" value="P:DNA restriction-modification system"/>
    <property type="evidence" value="ECO:0007669"/>
    <property type="project" value="UniProtKB-KW"/>
</dbReference>
<feature type="domain" description="Type I restriction modification DNA specificity" evidence="5">
    <location>
        <begin position="2"/>
        <end position="157"/>
    </location>
</feature>
<gene>
    <name evidence="6" type="ORF">SAMN04487977_101607</name>
</gene>
<evidence type="ECO:0000256" key="2">
    <source>
        <dbReference type="ARBA" id="ARBA00022747"/>
    </source>
</evidence>
<dbReference type="SUPFAM" id="SSF116734">
    <property type="entry name" value="DNA methylase specificity domain"/>
    <property type="match status" value="2"/>
</dbReference>
<dbReference type="Pfam" id="PF01420">
    <property type="entry name" value="Methylase_S"/>
    <property type="match status" value="1"/>
</dbReference>
<keyword evidence="3" id="KW-0238">DNA-binding</keyword>
<keyword evidence="4" id="KW-0175">Coiled coil</keyword>
<dbReference type="CDD" id="cd17266">
    <property type="entry name" value="RMtype1_S_Sau1132ORF3780P-TRD2-CR2_like"/>
    <property type="match status" value="1"/>
</dbReference>
<dbReference type="InterPro" id="IPR044946">
    <property type="entry name" value="Restrct_endonuc_typeI_TRD_sf"/>
</dbReference>
<dbReference type="PANTHER" id="PTHR30408:SF13">
    <property type="entry name" value="TYPE I RESTRICTION ENZYME HINDI SPECIFICITY SUBUNIT"/>
    <property type="match status" value="1"/>
</dbReference>
<comment type="similarity">
    <text evidence="1">Belongs to the type-I restriction system S methylase family.</text>
</comment>
<reference evidence="6 7" key="1">
    <citation type="submission" date="2016-10" db="EMBL/GenBank/DDBJ databases">
        <authorList>
            <person name="de Groot N.N."/>
        </authorList>
    </citation>
    <scope>NUCLEOTIDE SEQUENCE [LARGE SCALE GENOMIC DNA]</scope>
    <source>
        <strain evidence="6 7">B25</strain>
    </source>
</reference>
<dbReference type="Gene3D" id="1.10.287.1120">
    <property type="entry name" value="Bipartite methylase S protein"/>
    <property type="match status" value="1"/>
</dbReference>
<accession>A0A1H9B813</accession>
<sequence>MEFKSYRLGELCQRLSSGKSITAENIKEEGKYPVYGANGLRGYTDSYNFDGSCAVIGRQGAYCGNVKYVSGQVYMSEHAVVAQANKYNNSKYLAYKLGILQLGRFSGQAAQPGLSVQRLSRLLMEMPEKDFQDKVSTILSRYDEAIENNNKRIKLLEEMAQNLYKEWFVRFRFPGWKNEQYKDSCIGKIPKTFSVLKQSEVISDYIGGGWGNDDESANYPIQAAVVRGADFPEFTKGNVSTCPVRFHKKSNYESRIISEDDIVLEVSGGTQEQPVGRTVIVTKERLERFDNKLICASFCKLIRLNKQIIAPFFYYYWMQFVYDTRIIDRYQLQSTGIINFKFEYFLRKGDVLLPPSELMWEFDSKVRTIHKQIENLAKANENLAKQRDLLLPRLMSGKLEVK</sequence>